<dbReference type="SUPFAM" id="SSF53098">
    <property type="entry name" value="Ribonuclease H-like"/>
    <property type="match status" value="1"/>
</dbReference>
<dbReference type="Gene3D" id="3.30.420.10">
    <property type="entry name" value="Ribonuclease H-like superfamily/Ribonuclease H"/>
    <property type="match status" value="1"/>
</dbReference>
<dbReference type="Proteomes" id="UP000765509">
    <property type="component" value="Unassembled WGS sequence"/>
</dbReference>
<dbReference type="InterPro" id="IPR041588">
    <property type="entry name" value="Integrase_H2C2"/>
</dbReference>
<evidence type="ECO:0000313" key="4">
    <source>
        <dbReference type="EMBL" id="MBW0485974.1"/>
    </source>
</evidence>
<dbReference type="Gene3D" id="1.10.340.70">
    <property type="match status" value="1"/>
</dbReference>
<organism evidence="4 5">
    <name type="scientific">Austropuccinia psidii MF-1</name>
    <dbReference type="NCBI Taxonomy" id="1389203"/>
    <lineage>
        <taxon>Eukaryota</taxon>
        <taxon>Fungi</taxon>
        <taxon>Dikarya</taxon>
        <taxon>Basidiomycota</taxon>
        <taxon>Pucciniomycotina</taxon>
        <taxon>Pucciniomycetes</taxon>
        <taxon>Pucciniales</taxon>
        <taxon>Sphaerophragmiaceae</taxon>
        <taxon>Austropuccinia</taxon>
    </lineage>
</organism>
<dbReference type="InterPro" id="IPR012337">
    <property type="entry name" value="RNaseH-like_sf"/>
</dbReference>
<accession>A0A9Q3CL27</accession>
<dbReference type="GO" id="GO:0015074">
    <property type="term" value="P:DNA integration"/>
    <property type="evidence" value="ECO:0007669"/>
    <property type="project" value="InterPro"/>
</dbReference>
<feature type="region of interest" description="Disordered" evidence="2">
    <location>
        <begin position="69"/>
        <end position="89"/>
    </location>
</feature>
<comment type="caution">
    <text evidence="4">The sequence shown here is derived from an EMBL/GenBank/DDBJ whole genome shotgun (WGS) entry which is preliminary data.</text>
</comment>
<keyword evidence="1" id="KW-0694">RNA-binding</keyword>
<dbReference type="PANTHER" id="PTHR37984">
    <property type="entry name" value="PROTEIN CBG26694"/>
    <property type="match status" value="1"/>
</dbReference>
<evidence type="ECO:0000256" key="2">
    <source>
        <dbReference type="SAM" id="MobiDB-lite"/>
    </source>
</evidence>
<keyword evidence="5" id="KW-1185">Reference proteome</keyword>
<name>A0A9Q3CL27_9BASI</name>
<evidence type="ECO:0000259" key="3">
    <source>
        <dbReference type="PROSITE" id="PS50994"/>
    </source>
</evidence>
<dbReference type="PANTHER" id="PTHR37984:SF5">
    <property type="entry name" value="PROTEIN NYNRIN-LIKE"/>
    <property type="match status" value="1"/>
</dbReference>
<dbReference type="AlphaFoldDB" id="A0A9Q3CL27"/>
<gene>
    <name evidence="4" type="ORF">O181_025689</name>
</gene>
<dbReference type="GO" id="GO:0005634">
    <property type="term" value="C:nucleus"/>
    <property type="evidence" value="ECO:0007669"/>
    <property type="project" value="UniProtKB-ARBA"/>
</dbReference>
<evidence type="ECO:0000256" key="1">
    <source>
        <dbReference type="ARBA" id="ARBA00022884"/>
    </source>
</evidence>
<reference evidence="4" key="1">
    <citation type="submission" date="2021-03" db="EMBL/GenBank/DDBJ databases">
        <title>Draft genome sequence of rust myrtle Austropuccinia psidii MF-1, a brazilian biotype.</title>
        <authorList>
            <person name="Quecine M.C."/>
            <person name="Pachon D.M.R."/>
            <person name="Bonatelli M.L."/>
            <person name="Correr F.H."/>
            <person name="Franceschini L.M."/>
            <person name="Leite T.F."/>
            <person name="Margarido G.R.A."/>
            <person name="Almeida C.A."/>
            <person name="Ferrarezi J.A."/>
            <person name="Labate C.A."/>
        </authorList>
    </citation>
    <scope>NUCLEOTIDE SEQUENCE</scope>
    <source>
        <strain evidence="4">MF-1</strain>
    </source>
</reference>
<protein>
    <recommendedName>
        <fullName evidence="3">Integrase catalytic domain-containing protein</fullName>
    </recommendedName>
</protein>
<evidence type="ECO:0000313" key="5">
    <source>
        <dbReference type="Proteomes" id="UP000765509"/>
    </source>
</evidence>
<dbReference type="Pfam" id="PF17921">
    <property type="entry name" value="Integrase_H2C2"/>
    <property type="match status" value="1"/>
</dbReference>
<dbReference type="GO" id="GO:0003723">
    <property type="term" value="F:RNA binding"/>
    <property type="evidence" value="ECO:0007669"/>
    <property type="project" value="UniProtKB-KW"/>
</dbReference>
<sequence length="374" mass="44266">MLRGQIAIQEYRGNMIIIYKEGKSHTNVDGLRRWPLENFKRKLAHDPEVATKIPIHFMEIDRRKNFRFPEWAPRSGTPDSGKTESEGTETPILGISSSELHSELCSAVIKTYANKQWGILLQLLQQTYRSLELESQIEEPWWRDYKENKVFLIHGLLYHREKHKSSLTVVDRDHIFPILQQFHDFPYMGHMSEDRTKERVASTDWWPKWEQELSEYIRTCEILQKENRKHGKKYGLLQDIQESKYSWETINMDWFTGPVPGGTEKFNAFLIIVDRFSMSVRFLPFHKEDTEMDNALLFWNNIIPPCGVPKIIISDRDPIFTSEFWNNLYDMLGTKLSFSTAYHSQTDGLAERTIQKMEDIIRRFCAYGMEYKDH</sequence>
<dbReference type="EMBL" id="AVOT02008425">
    <property type="protein sequence ID" value="MBW0485974.1"/>
    <property type="molecule type" value="Genomic_DNA"/>
</dbReference>
<dbReference type="InterPro" id="IPR036397">
    <property type="entry name" value="RNaseH_sf"/>
</dbReference>
<dbReference type="InterPro" id="IPR001584">
    <property type="entry name" value="Integrase_cat-core"/>
</dbReference>
<proteinExistence type="predicted"/>
<dbReference type="InterPro" id="IPR050951">
    <property type="entry name" value="Retrovirus_Pol_polyprotein"/>
</dbReference>
<feature type="domain" description="Integrase catalytic" evidence="3">
    <location>
        <begin position="240"/>
        <end position="374"/>
    </location>
</feature>
<dbReference type="PROSITE" id="PS50994">
    <property type="entry name" value="INTEGRASE"/>
    <property type="match status" value="1"/>
</dbReference>